<gene>
    <name evidence="1" type="ORF">L6164_007248</name>
</gene>
<comment type="caution">
    <text evidence="1">The sequence shown here is derived from an EMBL/GenBank/DDBJ whole genome shotgun (WGS) entry which is preliminary data.</text>
</comment>
<evidence type="ECO:0000313" key="2">
    <source>
        <dbReference type="Proteomes" id="UP000828941"/>
    </source>
</evidence>
<name>A0ACB9PEE9_BAUVA</name>
<accession>A0ACB9PEE9</accession>
<keyword evidence="2" id="KW-1185">Reference proteome</keyword>
<organism evidence="1 2">
    <name type="scientific">Bauhinia variegata</name>
    <name type="common">Purple orchid tree</name>
    <name type="synonym">Phanera variegata</name>
    <dbReference type="NCBI Taxonomy" id="167791"/>
    <lineage>
        <taxon>Eukaryota</taxon>
        <taxon>Viridiplantae</taxon>
        <taxon>Streptophyta</taxon>
        <taxon>Embryophyta</taxon>
        <taxon>Tracheophyta</taxon>
        <taxon>Spermatophyta</taxon>
        <taxon>Magnoliopsida</taxon>
        <taxon>eudicotyledons</taxon>
        <taxon>Gunneridae</taxon>
        <taxon>Pentapetalae</taxon>
        <taxon>rosids</taxon>
        <taxon>fabids</taxon>
        <taxon>Fabales</taxon>
        <taxon>Fabaceae</taxon>
        <taxon>Cercidoideae</taxon>
        <taxon>Cercideae</taxon>
        <taxon>Bauhiniinae</taxon>
        <taxon>Bauhinia</taxon>
    </lineage>
</organism>
<sequence length="893" mass="100699">MKWGAKQVSTLKPPLHHSLFPILTAIPFLAHDESCQDTFWVRHNRSLIAVCFRLCSKEGLTVGQLMSSHLEQSYKMKKWLQEPIQKPGSVRTLLIDNYDSYTYNVYQELSVVNGVPPVVIRNDDWTWEELYYYMYEEKAFDNIVISPGPGSPACPTDIGICLQLLLNCWDIPVLGVCLGHQALGFVHGAQVVHAPEPIHGRLSEVEHNGCQLFHDIPAGGQSGFKVVRYHSLVIDHESLPEELIPIAWTSASAKVGNSKLSSHIEKSRQGKVLMGIKHSARPHYGLQFHPESIGTYHGRQIFKNFREITKDYWLRVRSSYNREKYNHSAACVQASSANHLCREVHRSIHSKNSTKNQLQKVSPGIRRLADDTADMNAFEPFNMVNVDHSSTGYRHLKLKWRKLVNLVGQVGGIKNIFCELFGHHNAENTFWLDSSSTEKGRARFSFMGGKGGFLWKQLTFRLSDQSNGSSKNSGYLSIEDFQGSTESIFLEEGFLDFLNKELLSFCYDEKDYEGLPFDFHGGYVGYIGYNLKVECGVTSNRHRSKTPDASFFFADNFVVIDHKNDDVYIMSVREGSATITSWLDDTEKKLLSLKSSVTREVAKQDSRPLNFSPLKAGFVADKSKEEYVKDVEKCLDYIKDGESYELCFTTQIRKRIEELNSIELYLHLRERNPAPYAAWLNFSKENLCICCSSPERFLQLDRNDILEAKPIKGTIARGATKEEDDLLKLKLQLSEKDQAENLMIVDLLRNDLGRVCDPGSVHVPQLMDVESYATVHTMVSTIRGKKRSDVSAVDCVKAAFPGGSMTGAPKLRSMEILDSLESCSRGIYSGCIGYFSYNHTFDLNIVIRTVIIHEGEASIGAGGAVVALSNPEDEYEEMILKTRAPANAVVHFE</sequence>
<proteinExistence type="predicted"/>
<reference evidence="1 2" key="1">
    <citation type="journal article" date="2022" name="DNA Res.">
        <title>Chromosomal-level genome assembly of the orchid tree Bauhinia variegata (Leguminosae; Cercidoideae) supports the allotetraploid origin hypothesis of Bauhinia.</title>
        <authorList>
            <person name="Zhong Y."/>
            <person name="Chen Y."/>
            <person name="Zheng D."/>
            <person name="Pang J."/>
            <person name="Liu Y."/>
            <person name="Luo S."/>
            <person name="Meng S."/>
            <person name="Qian L."/>
            <person name="Wei D."/>
            <person name="Dai S."/>
            <person name="Zhou R."/>
        </authorList>
    </citation>
    <scope>NUCLEOTIDE SEQUENCE [LARGE SCALE GENOMIC DNA]</scope>
    <source>
        <strain evidence="1">BV-YZ2020</strain>
    </source>
</reference>
<dbReference type="EMBL" id="CM039429">
    <property type="protein sequence ID" value="KAI4346344.1"/>
    <property type="molecule type" value="Genomic_DNA"/>
</dbReference>
<protein>
    <submittedName>
        <fullName evidence="1">Uncharacterized protein</fullName>
    </submittedName>
</protein>
<evidence type="ECO:0000313" key="1">
    <source>
        <dbReference type="EMBL" id="KAI4346344.1"/>
    </source>
</evidence>
<dbReference type="Proteomes" id="UP000828941">
    <property type="component" value="Chromosome 4"/>
</dbReference>